<evidence type="ECO:0000313" key="3">
    <source>
        <dbReference type="EMBL" id="WGI18845.1"/>
    </source>
</evidence>
<evidence type="ECO:0000256" key="1">
    <source>
        <dbReference type="SAM" id="MobiDB-lite"/>
    </source>
</evidence>
<feature type="signal peptide" evidence="2">
    <location>
        <begin position="1"/>
        <end position="28"/>
    </location>
</feature>
<protein>
    <submittedName>
        <fullName evidence="3">WxL domain-containing protein</fullName>
    </submittedName>
</protein>
<proteinExistence type="predicted"/>
<dbReference type="Proteomes" id="UP001179858">
    <property type="component" value="Chromosome"/>
</dbReference>
<accession>A0AAF0K9T6</accession>
<reference evidence="3" key="1">
    <citation type="submission" date="2023-04" db="EMBL/GenBank/DDBJ databases">
        <title>Novel strain of Lactilactobacillus sakei and use thereof.</title>
        <authorList>
            <person name="Kim S.Y."/>
        </authorList>
    </citation>
    <scope>NUCLEOTIDE SEQUENCE</scope>
    <source>
        <strain evidence="3">HUP1</strain>
    </source>
</reference>
<dbReference type="EMBL" id="CP122959">
    <property type="protein sequence ID" value="WGI18845.1"/>
    <property type="molecule type" value="Genomic_DNA"/>
</dbReference>
<evidence type="ECO:0000313" key="4">
    <source>
        <dbReference type="Proteomes" id="UP001179858"/>
    </source>
</evidence>
<dbReference type="RefSeq" id="WP_099960372.1">
    <property type="nucleotide sequence ID" value="NZ_CBCRUE010000008.1"/>
</dbReference>
<feature type="compositionally biased region" description="Polar residues" evidence="1">
    <location>
        <begin position="43"/>
        <end position="52"/>
    </location>
</feature>
<feature type="chain" id="PRO_5042170934" evidence="2">
    <location>
        <begin position="29"/>
        <end position="298"/>
    </location>
</feature>
<gene>
    <name evidence="3" type="ORF">QBD03_08830</name>
</gene>
<feature type="region of interest" description="Disordered" evidence="1">
    <location>
        <begin position="36"/>
        <end position="62"/>
    </location>
</feature>
<sequence length="298" mass="30941">MKFTGLISTTLLSATTLASLLAPAATFAATPNNDADANGGTALPQTDQTTAGISFGDNKPNPNTGYLRLQKVPSILDFGNHVEFNQAYPNFTADGKNTGNASNNRFTSYKEADTNLTPVLKNTEAKNLGNMQGMTWVSVVDKQATRTNADAGKKVTAKAGSWTLSVKANGALTRIDTDGNQMDGSIPDANIIFNKTASAQTQDIYNLTGEAQDKDWTSDDSATAVSTDSSKISVPLATTTGNGAVVATAKDGEGSGANVFGWKPSDVTLALPASATVTSPAKYQAQLTWTLSSDAANA</sequence>
<dbReference type="AlphaFoldDB" id="A0AAF0K9T6"/>
<evidence type="ECO:0000256" key="2">
    <source>
        <dbReference type="SAM" id="SignalP"/>
    </source>
</evidence>
<keyword evidence="2" id="KW-0732">Signal</keyword>
<name>A0AAF0K9T6_LATSK</name>
<organism evidence="3 4">
    <name type="scientific">Latilactobacillus sakei</name>
    <name type="common">Lactobacillus sakei</name>
    <dbReference type="NCBI Taxonomy" id="1599"/>
    <lineage>
        <taxon>Bacteria</taxon>
        <taxon>Bacillati</taxon>
        <taxon>Bacillota</taxon>
        <taxon>Bacilli</taxon>
        <taxon>Lactobacillales</taxon>
        <taxon>Lactobacillaceae</taxon>
        <taxon>Latilactobacillus</taxon>
    </lineage>
</organism>